<dbReference type="EMBL" id="KV878130">
    <property type="protein sequence ID" value="OJJ03572.1"/>
    <property type="molecule type" value="Genomic_DNA"/>
</dbReference>
<gene>
    <name evidence="2" type="ORF">ASPVEDRAFT_30085</name>
</gene>
<reference evidence="3" key="1">
    <citation type="journal article" date="2017" name="Genome Biol.">
        <title>Comparative genomics reveals high biological diversity and specific adaptations in the industrially and medically important fungal genus Aspergillus.</title>
        <authorList>
            <person name="de Vries R.P."/>
            <person name="Riley R."/>
            <person name="Wiebenga A."/>
            <person name="Aguilar-Osorio G."/>
            <person name="Amillis S."/>
            <person name="Uchima C.A."/>
            <person name="Anderluh G."/>
            <person name="Asadollahi M."/>
            <person name="Askin M."/>
            <person name="Barry K."/>
            <person name="Battaglia E."/>
            <person name="Bayram O."/>
            <person name="Benocci T."/>
            <person name="Braus-Stromeyer S.A."/>
            <person name="Caldana C."/>
            <person name="Canovas D."/>
            <person name="Cerqueira G.C."/>
            <person name="Chen F."/>
            <person name="Chen W."/>
            <person name="Choi C."/>
            <person name="Clum A."/>
            <person name="Dos Santos R.A."/>
            <person name="Damasio A.R."/>
            <person name="Diallinas G."/>
            <person name="Emri T."/>
            <person name="Fekete E."/>
            <person name="Flipphi M."/>
            <person name="Freyberg S."/>
            <person name="Gallo A."/>
            <person name="Gournas C."/>
            <person name="Habgood R."/>
            <person name="Hainaut M."/>
            <person name="Harispe M.L."/>
            <person name="Henrissat B."/>
            <person name="Hilden K.S."/>
            <person name="Hope R."/>
            <person name="Hossain A."/>
            <person name="Karabika E."/>
            <person name="Karaffa L."/>
            <person name="Karanyi Z."/>
            <person name="Krasevec N."/>
            <person name="Kuo A."/>
            <person name="Kusch H."/>
            <person name="LaButti K."/>
            <person name="Lagendijk E.L."/>
            <person name="Lapidus A."/>
            <person name="Levasseur A."/>
            <person name="Lindquist E."/>
            <person name="Lipzen A."/>
            <person name="Logrieco A.F."/>
            <person name="MacCabe A."/>
            <person name="Maekelae M.R."/>
            <person name="Malavazi I."/>
            <person name="Melin P."/>
            <person name="Meyer V."/>
            <person name="Mielnichuk N."/>
            <person name="Miskei M."/>
            <person name="Molnar A.P."/>
            <person name="Mule G."/>
            <person name="Ngan C.Y."/>
            <person name="Orejas M."/>
            <person name="Orosz E."/>
            <person name="Ouedraogo J.P."/>
            <person name="Overkamp K.M."/>
            <person name="Park H.-S."/>
            <person name="Perrone G."/>
            <person name="Piumi F."/>
            <person name="Punt P.J."/>
            <person name="Ram A.F."/>
            <person name="Ramon A."/>
            <person name="Rauscher S."/>
            <person name="Record E."/>
            <person name="Riano-Pachon D.M."/>
            <person name="Robert V."/>
            <person name="Roehrig J."/>
            <person name="Ruller R."/>
            <person name="Salamov A."/>
            <person name="Salih N.S."/>
            <person name="Samson R.A."/>
            <person name="Sandor E."/>
            <person name="Sanguinetti M."/>
            <person name="Schuetze T."/>
            <person name="Sepcic K."/>
            <person name="Shelest E."/>
            <person name="Sherlock G."/>
            <person name="Sophianopoulou V."/>
            <person name="Squina F.M."/>
            <person name="Sun H."/>
            <person name="Susca A."/>
            <person name="Todd R.B."/>
            <person name="Tsang A."/>
            <person name="Unkles S.E."/>
            <person name="van de Wiele N."/>
            <person name="van Rossen-Uffink D."/>
            <person name="Oliveira J.V."/>
            <person name="Vesth T.C."/>
            <person name="Visser J."/>
            <person name="Yu J.-H."/>
            <person name="Zhou M."/>
            <person name="Andersen M.R."/>
            <person name="Archer D.B."/>
            <person name="Baker S.E."/>
            <person name="Benoit I."/>
            <person name="Brakhage A.A."/>
            <person name="Braus G.H."/>
            <person name="Fischer R."/>
            <person name="Frisvad J.C."/>
            <person name="Goldman G.H."/>
            <person name="Houbraken J."/>
            <person name="Oakley B."/>
            <person name="Pocsi I."/>
            <person name="Scazzocchio C."/>
            <person name="Seiboth B."/>
            <person name="vanKuyk P.A."/>
            <person name="Wortman J."/>
            <person name="Dyer P.S."/>
            <person name="Grigoriev I.V."/>
        </authorList>
    </citation>
    <scope>NUCLEOTIDE SEQUENCE [LARGE SCALE GENOMIC DNA]</scope>
    <source>
        <strain evidence="3">CBS 583.65</strain>
    </source>
</reference>
<organism evidence="2 3">
    <name type="scientific">Aspergillus versicolor CBS 583.65</name>
    <dbReference type="NCBI Taxonomy" id="1036611"/>
    <lineage>
        <taxon>Eukaryota</taxon>
        <taxon>Fungi</taxon>
        <taxon>Dikarya</taxon>
        <taxon>Ascomycota</taxon>
        <taxon>Pezizomycotina</taxon>
        <taxon>Eurotiomycetes</taxon>
        <taxon>Eurotiomycetidae</taxon>
        <taxon>Eurotiales</taxon>
        <taxon>Aspergillaceae</taxon>
        <taxon>Aspergillus</taxon>
        <taxon>Aspergillus subgen. Nidulantes</taxon>
    </lineage>
</organism>
<evidence type="ECO:0000256" key="1">
    <source>
        <dbReference type="SAM" id="MobiDB-lite"/>
    </source>
</evidence>
<accession>A0A1L9PQ34</accession>
<evidence type="ECO:0000313" key="3">
    <source>
        <dbReference type="Proteomes" id="UP000184073"/>
    </source>
</evidence>
<dbReference type="VEuPathDB" id="FungiDB:ASPVEDRAFT_30085"/>
<dbReference type="RefSeq" id="XP_040669334.1">
    <property type="nucleotide sequence ID" value="XM_040810316.1"/>
</dbReference>
<dbReference type="AlphaFoldDB" id="A0A1L9PQ34"/>
<feature type="region of interest" description="Disordered" evidence="1">
    <location>
        <begin position="24"/>
        <end position="49"/>
    </location>
</feature>
<proteinExistence type="predicted"/>
<name>A0A1L9PQ34_ASPVE</name>
<dbReference type="GeneID" id="63725827"/>
<dbReference type="Proteomes" id="UP000184073">
    <property type="component" value="Unassembled WGS sequence"/>
</dbReference>
<protein>
    <submittedName>
        <fullName evidence="2">Uncharacterized protein</fullName>
    </submittedName>
</protein>
<sequence>MGPERTRKGLCVGEERISNEPTSLTVKYPNRTGATQPKYEAPQRPEANGDWGEEIARSMRALNDVELYGYPKLQSTRSLERGPLGPWVRNSGWGFYTSIRQFKGLQGLNDNQWEVVVLEGYKQPRRASAANMLQANRALTNRTQSVAADYLVPFQHGGRDLRSGKIDGVVTGTEMTDNVMHVGTKSHWDAKKETESTKGARKKYDCGRSGEFRWLPWKLPN</sequence>
<keyword evidence="3" id="KW-1185">Reference proteome</keyword>
<evidence type="ECO:0000313" key="2">
    <source>
        <dbReference type="EMBL" id="OJJ03572.1"/>
    </source>
</evidence>